<accession>A0ABS8ZYU3</accession>
<evidence type="ECO:0000313" key="2">
    <source>
        <dbReference type="EMBL" id="MCE7011913.1"/>
    </source>
</evidence>
<keyword evidence="1" id="KW-0472">Membrane</keyword>
<reference evidence="2 3" key="1">
    <citation type="submission" date="2021-12" db="EMBL/GenBank/DDBJ databases">
        <title>Genome sequence of Kibdelosporangium philippinense ATCC 49844.</title>
        <authorList>
            <person name="Fedorov E.A."/>
            <person name="Omeragic M."/>
            <person name="Shalygina K.F."/>
            <person name="Maclea K.S."/>
        </authorList>
    </citation>
    <scope>NUCLEOTIDE SEQUENCE [LARGE SCALE GENOMIC DNA]</scope>
    <source>
        <strain evidence="2 3">ATCC 49844</strain>
    </source>
</reference>
<organism evidence="2 3">
    <name type="scientific">Kibdelosporangium philippinense</name>
    <dbReference type="NCBI Taxonomy" id="211113"/>
    <lineage>
        <taxon>Bacteria</taxon>
        <taxon>Bacillati</taxon>
        <taxon>Actinomycetota</taxon>
        <taxon>Actinomycetes</taxon>
        <taxon>Pseudonocardiales</taxon>
        <taxon>Pseudonocardiaceae</taxon>
        <taxon>Kibdelosporangium</taxon>
    </lineage>
</organism>
<evidence type="ECO:0000313" key="3">
    <source>
        <dbReference type="Proteomes" id="UP001521150"/>
    </source>
</evidence>
<dbReference type="RefSeq" id="WP_233734739.1">
    <property type="nucleotide sequence ID" value="NZ_JAJVCN010000005.1"/>
</dbReference>
<dbReference type="Proteomes" id="UP001521150">
    <property type="component" value="Unassembled WGS sequence"/>
</dbReference>
<sequence length="101" mass="11311">MSSNTVGILMIVGSLGLFLLTVAITIVVPRKGPRQRKHSVQRTAAGDFFGTASGDRLEVDWFQFGEVPKQELVTIASEYHWQFKSDQITDSGWILRFTKVP</sequence>
<gene>
    <name evidence="2" type="ORF">LWC34_55250</name>
</gene>
<comment type="caution">
    <text evidence="2">The sequence shown here is derived from an EMBL/GenBank/DDBJ whole genome shotgun (WGS) entry which is preliminary data.</text>
</comment>
<keyword evidence="1" id="KW-0812">Transmembrane</keyword>
<feature type="transmembrane region" description="Helical" evidence="1">
    <location>
        <begin position="6"/>
        <end position="28"/>
    </location>
</feature>
<evidence type="ECO:0000256" key="1">
    <source>
        <dbReference type="SAM" id="Phobius"/>
    </source>
</evidence>
<dbReference type="EMBL" id="JAJVCN010000005">
    <property type="protein sequence ID" value="MCE7011913.1"/>
    <property type="molecule type" value="Genomic_DNA"/>
</dbReference>
<name>A0ABS8ZYU3_9PSEU</name>
<keyword evidence="1" id="KW-1133">Transmembrane helix</keyword>
<keyword evidence="3" id="KW-1185">Reference proteome</keyword>
<proteinExistence type="predicted"/>
<protein>
    <submittedName>
        <fullName evidence="2">Uncharacterized protein</fullName>
    </submittedName>
</protein>